<dbReference type="SUPFAM" id="SSF52172">
    <property type="entry name" value="CheY-like"/>
    <property type="match status" value="1"/>
</dbReference>
<name>A0A848LTH4_9BACT</name>
<dbReference type="Pfam" id="PF00072">
    <property type="entry name" value="Response_reg"/>
    <property type="match status" value="1"/>
</dbReference>
<feature type="modified residue" description="4-aspartylphosphate" evidence="2">
    <location>
        <position position="52"/>
    </location>
</feature>
<evidence type="ECO:0000313" key="5">
    <source>
        <dbReference type="Proteomes" id="UP000518300"/>
    </source>
</evidence>
<dbReference type="PROSITE" id="PS50110">
    <property type="entry name" value="RESPONSE_REGULATORY"/>
    <property type="match status" value="1"/>
</dbReference>
<dbReference type="PANTHER" id="PTHR44591:SF3">
    <property type="entry name" value="RESPONSE REGULATORY DOMAIN-CONTAINING PROTEIN"/>
    <property type="match status" value="1"/>
</dbReference>
<organism evidence="4 5">
    <name type="scientific">Pyxidicoccus fallax</name>
    <dbReference type="NCBI Taxonomy" id="394095"/>
    <lineage>
        <taxon>Bacteria</taxon>
        <taxon>Pseudomonadati</taxon>
        <taxon>Myxococcota</taxon>
        <taxon>Myxococcia</taxon>
        <taxon>Myxococcales</taxon>
        <taxon>Cystobacterineae</taxon>
        <taxon>Myxococcaceae</taxon>
        <taxon>Pyxidicoccus</taxon>
    </lineage>
</organism>
<evidence type="ECO:0000256" key="2">
    <source>
        <dbReference type="PROSITE-ProRule" id="PRU00169"/>
    </source>
</evidence>
<keyword evidence="5" id="KW-1185">Reference proteome</keyword>
<proteinExistence type="predicted"/>
<dbReference type="RefSeq" id="WP_169350437.1">
    <property type="nucleotide sequence ID" value="NZ_JABBJJ010000307.1"/>
</dbReference>
<dbReference type="InterPro" id="IPR011006">
    <property type="entry name" value="CheY-like_superfamily"/>
</dbReference>
<keyword evidence="1 2" id="KW-0597">Phosphoprotein</keyword>
<dbReference type="CDD" id="cd17546">
    <property type="entry name" value="REC_hyHK_CKI1_RcsC-like"/>
    <property type="match status" value="1"/>
</dbReference>
<dbReference type="Proteomes" id="UP000518300">
    <property type="component" value="Unassembled WGS sequence"/>
</dbReference>
<evidence type="ECO:0000313" key="4">
    <source>
        <dbReference type="EMBL" id="NMO21245.1"/>
    </source>
</evidence>
<evidence type="ECO:0000256" key="1">
    <source>
        <dbReference type="ARBA" id="ARBA00022553"/>
    </source>
</evidence>
<dbReference type="AlphaFoldDB" id="A0A848LTH4"/>
<dbReference type="SMART" id="SM00448">
    <property type="entry name" value="REC"/>
    <property type="match status" value="1"/>
</dbReference>
<dbReference type="InterPro" id="IPR001789">
    <property type="entry name" value="Sig_transdc_resp-reg_receiver"/>
</dbReference>
<feature type="domain" description="Response regulatory" evidence="3">
    <location>
        <begin position="3"/>
        <end position="115"/>
    </location>
</feature>
<evidence type="ECO:0000259" key="3">
    <source>
        <dbReference type="PROSITE" id="PS50110"/>
    </source>
</evidence>
<dbReference type="GO" id="GO:0000160">
    <property type="term" value="P:phosphorelay signal transduction system"/>
    <property type="evidence" value="ECO:0007669"/>
    <property type="project" value="InterPro"/>
</dbReference>
<accession>A0A848LTH4</accession>
<dbReference type="PANTHER" id="PTHR44591">
    <property type="entry name" value="STRESS RESPONSE REGULATOR PROTEIN 1"/>
    <property type="match status" value="1"/>
</dbReference>
<sequence length="125" mass="13445">MSRILIVEDEDILATTLCEVLEDEGYEATVARNGEDALRMLGERPTDLVLLDLMMPLMDGTAFLRAKALDAHVQHVPVVVMTSASRAALQGLGVAGFLAKPFKLDALLDVISASLAKTPVRRRGG</sequence>
<dbReference type="InterPro" id="IPR050595">
    <property type="entry name" value="Bact_response_regulator"/>
</dbReference>
<dbReference type="EMBL" id="JABBJJ010000307">
    <property type="protein sequence ID" value="NMO21245.1"/>
    <property type="molecule type" value="Genomic_DNA"/>
</dbReference>
<dbReference type="Gene3D" id="3.40.50.2300">
    <property type="match status" value="1"/>
</dbReference>
<gene>
    <name evidence="4" type="ORF">HG543_41305</name>
</gene>
<protein>
    <submittedName>
        <fullName evidence="4">Response regulator</fullName>
    </submittedName>
</protein>
<reference evidence="4 5" key="1">
    <citation type="submission" date="2020-04" db="EMBL/GenBank/DDBJ databases">
        <title>Draft genome of Pyxidicoccus fallax type strain.</title>
        <authorList>
            <person name="Whitworth D.E."/>
        </authorList>
    </citation>
    <scope>NUCLEOTIDE SEQUENCE [LARGE SCALE GENOMIC DNA]</scope>
    <source>
        <strain evidence="4 5">DSM 14698</strain>
    </source>
</reference>
<comment type="caution">
    <text evidence="4">The sequence shown here is derived from an EMBL/GenBank/DDBJ whole genome shotgun (WGS) entry which is preliminary data.</text>
</comment>